<dbReference type="Pfam" id="PF00567">
    <property type="entry name" value="TUDOR"/>
    <property type="match status" value="3"/>
</dbReference>
<dbReference type="Gene3D" id="6.10.140.2220">
    <property type="match status" value="1"/>
</dbReference>
<dbReference type="Gene3D" id="2.30.30.140">
    <property type="match status" value="3"/>
</dbReference>
<proteinExistence type="predicted"/>
<evidence type="ECO:0000256" key="4">
    <source>
        <dbReference type="PROSITE-ProRule" id="PRU00134"/>
    </source>
</evidence>
<dbReference type="PROSITE" id="PS50865">
    <property type="entry name" value="ZF_MYND_2"/>
    <property type="match status" value="1"/>
</dbReference>
<feature type="domain" description="Tudor" evidence="5">
    <location>
        <begin position="611"/>
        <end position="669"/>
    </location>
</feature>
<keyword evidence="3" id="KW-0862">Zinc</keyword>
<evidence type="ECO:0000313" key="7">
    <source>
        <dbReference type="EMBL" id="CAD7459704.1"/>
    </source>
</evidence>
<feature type="domain" description="MYND-type" evidence="6">
    <location>
        <begin position="230"/>
        <end position="265"/>
    </location>
</feature>
<dbReference type="SUPFAM" id="SSF144232">
    <property type="entry name" value="HIT/MYND zinc finger-like"/>
    <property type="match status" value="1"/>
</dbReference>
<evidence type="ECO:0008006" key="8">
    <source>
        <dbReference type="Google" id="ProtNLM"/>
    </source>
</evidence>
<evidence type="ECO:0000256" key="1">
    <source>
        <dbReference type="ARBA" id="ARBA00022723"/>
    </source>
</evidence>
<dbReference type="SUPFAM" id="SSF63748">
    <property type="entry name" value="Tudor/PWWP/MBT"/>
    <property type="match status" value="3"/>
</dbReference>
<dbReference type="PROSITE" id="PS50304">
    <property type="entry name" value="TUDOR"/>
    <property type="match status" value="1"/>
</dbReference>
<evidence type="ECO:0000259" key="6">
    <source>
        <dbReference type="PROSITE" id="PS50865"/>
    </source>
</evidence>
<protein>
    <recommendedName>
        <fullName evidence="8">Tudor domain-containing protein 1</fullName>
    </recommendedName>
</protein>
<dbReference type="InterPro" id="IPR035437">
    <property type="entry name" value="SNase_OB-fold_sf"/>
</dbReference>
<sequence length="941" mass="105584">MEYQQFNMSLLLREAELAIREVHRQPPLHLRVGFSRSEEEKTRLLKKSHEEEAILKAVNEIGPLERPVSSASRTRIKALLLYIDSLFTVDHSFKYLCEVNKERVANVLFLSFKLVSRGRGKPPGYIPRRPGFQANKAWCLSEPIEGDWYRPTIGNSYNMSNRFILEELANNTGIVGNRRVGMGRAYLPKEEVPRNVFTHVGSHKLVKKIKKNGDVTYVHGCKIPVIRGLCSVCQKKTTLKCTRCGTWYCSSNCQIDHWPVHKAQCTAKRTTGNSIVPKLSSNMKGSLQVVKCYGDHFIMRLTSEEDVSTEDAVLLTNLNDDMQQISIDEKFRFEIHSPGCGALVAVLSNESSSWCRGRIISVENKEYRVALVDLGLVEIVTTVEKLPDKYCNLQENVAMCRITRCSSTEQCIAEKPPSVHPTEIRTSISPSSVVWLNTTGALANYATEAGYIHYCFQPVARQGSVLLFEVLSRDEQTASCLLKDNTHKEVCEGVMTVWRPLYEDVGLKTTPLSCGDTVTLSSFSDSKNLYVRSLKEEHVEGFFRIIQDVAGHCFYQVLFEYQQTPDSALRNPMVQSLSRVNVKSATVSEPLTIIKLSTDVICLAAQSLDHIPRLGELVACQFAGDGNYYRALVVNTHQELFTVAFVDFGNQEEVTRGMMRSLSQELKQRPCYAVRVSLEGVLLKPLTTSAAKYLSELVGKETPLTLDYSLLLSEGAILVEEGEDNINVNQKLTDLLIPQWERDLVDNTDPTGGKVVMESSLRYVTLPVGSIIKFLVLSVLELEELTLMGCRADEDLIPHIFNTLSAQINMFCLRSGSKMYVPREKEVCLAKFSDDMWYRALCMTATINSTVVLFIDTGNMMRVPYTHVCCLPAEFAQVPALALMCTLKGVDQPLENKTKLTSALQVHNAYTARVVSQEDVTTYTLELTDMLPTFSTSAEKN</sequence>
<dbReference type="InterPro" id="IPR002999">
    <property type="entry name" value="Tudor"/>
</dbReference>
<dbReference type="PROSITE" id="PS00028">
    <property type="entry name" value="ZINC_FINGER_C2H2_1"/>
    <property type="match status" value="1"/>
</dbReference>
<dbReference type="GO" id="GO:0005737">
    <property type="term" value="C:cytoplasm"/>
    <property type="evidence" value="ECO:0007669"/>
    <property type="project" value="UniProtKB-ARBA"/>
</dbReference>
<dbReference type="AlphaFoldDB" id="A0A7R9IK25"/>
<name>A0A7R9IK25_9NEOP</name>
<dbReference type="PANTHER" id="PTHR22948">
    <property type="entry name" value="TUDOR DOMAIN CONTAINING PROTEIN"/>
    <property type="match status" value="1"/>
</dbReference>
<reference evidence="7" key="1">
    <citation type="submission" date="2020-11" db="EMBL/GenBank/DDBJ databases">
        <authorList>
            <person name="Tran Van P."/>
        </authorList>
    </citation>
    <scope>NUCLEOTIDE SEQUENCE</scope>
</reference>
<dbReference type="InterPro" id="IPR013087">
    <property type="entry name" value="Znf_C2H2_type"/>
</dbReference>
<dbReference type="Gene3D" id="2.40.50.90">
    <property type="match status" value="1"/>
</dbReference>
<evidence type="ECO:0000259" key="5">
    <source>
        <dbReference type="PROSITE" id="PS50304"/>
    </source>
</evidence>
<dbReference type="InterPro" id="IPR050621">
    <property type="entry name" value="Tudor_domain_containing"/>
</dbReference>
<dbReference type="Pfam" id="PF01753">
    <property type="entry name" value="zf-MYND"/>
    <property type="match status" value="1"/>
</dbReference>
<dbReference type="InterPro" id="IPR002893">
    <property type="entry name" value="Znf_MYND"/>
</dbReference>
<dbReference type="PANTHER" id="PTHR22948:SF72">
    <property type="entry name" value="TUDOR DOMAIN-CONTAINING PROTEIN"/>
    <property type="match status" value="1"/>
</dbReference>
<evidence type="ECO:0000256" key="2">
    <source>
        <dbReference type="ARBA" id="ARBA00022771"/>
    </source>
</evidence>
<gene>
    <name evidence="7" type="ORF">TTEB3V08_LOCUS7652</name>
</gene>
<keyword evidence="1" id="KW-0479">Metal-binding</keyword>
<evidence type="ECO:0000256" key="3">
    <source>
        <dbReference type="ARBA" id="ARBA00022833"/>
    </source>
</evidence>
<accession>A0A7R9IK25</accession>
<keyword evidence="2 4" id="KW-0863">Zinc-finger</keyword>
<dbReference type="SMART" id="SM00333">
    <property type="entry name" value="TUDOR"/>
    <property type="match status" value="3"/>
</dbReference>
<organism evidence="7">
    <name type="scientific">Timema tahoe</name>
    <dbReference type="NCBI Taxonomy" id="61484"/>
    <lineage>
        <taxon>Eukaryota</taxon>
        <taxon>Metazoa</taxon>
        <taxon>Ecdysozoa</taxon>
        <taxon>Arthropoda</taxon>
        <taxon>Hexapoda</taxon>
        <taxon>Insecta</taxon>
        <taxon>Pterygota</taxon>
        <taxon>Neoptera</taxon>
        <taxon>Polyneoptera</taxon>
        <taxon>Phasmatodea</taxon>
        <taxon>Timematodea</taxon>
        <taxon>Timematoidea</taxon>
        <taxon>Timematidae</taxon>
        <taxon>Timema</taxon>
    </lineage>
</organism>
<dbReference type="GO" id="GO:0008270">
    <property type="term" value="F:zinc ion binding"/>
    <property type="evidence" value="ECO:0007669"/>
    <property type="project" value="UniProtKB-KW"/>
</dbReference>
<dbReference type="EMBL" id="OE003067">
    <property type="protein sequence ID" value="CAD7459704.1"/>
    <property type="molecule type" value="Genomic_DNA"/>
</dbReference>